<accession>A0A8B6C9K2</accession>
<dbReference type="AlphaFoldDB" id="A0A8B6C9K2"/>
<evidence type="ECO:0000256" key="1">
    <source>
        <dbReference type="SAM" id="Phobius"/>
    </source>
</evidence>
<keyword evidence="1" id="KW-1133">Transmembrane helix</keyword>
<gene>
    <name evidence="2" type="ORF">MGAL_10B041879</name>
</gene>
<protein>
    <submittedName>
        <fullName evidence="2">Uncharacterized protein</fullName>
    </submittedName>
</protein>
<dbReference type="EMBL" id="UYJE01001456">
    <property type="protein sequence ID" value="VDI02342.1"/>
    <property type="molecule type" value="Genomic_DNA"/>
</dbReference>
<keyword evidence="1" id="KW-0472">Membrane</keyword>
<dbReference type="OrthoDB" id="6079340at2759"/>
<sequence>MVCLPQKPASTCLRIIAFLLSLAGLVLCIVSYFYPAWTKFRHNGVTGDLGVHKMCARESEGELDCRDIQGKDILFFLFQASFSIGIVAYTIFVIIVSMTFCSCCIKSTRAVGMTKFFVVIADLITFNCLMIAIATGLKSDFLGTLRISYGCIMCLTAFAISVVLCPFYLIDAKNTARKFKEEKKYKKFSNIQEPIDPETITKTKLTSDALSDELKNDTVSPSSVHM</sequence>
<evidence type="ECO:0000313" key="2">
    <source>
        <dbReference type="EMBL" id="VDI02342.1"/>
    </source>
</evidence>
<proteinExistence type="predicted"/>
<dbReference type="Gene3D" id="1.20.140.150">
    <property type="match status" value="1"/>
</dbReference>
<name>A0A8B6C9K2_MYTGA</name>
<feature type="transmembrane region" description="Helical" evidence="1">
    <location>
        <begin position="116"/>
        <end position="135"/>
    </location>
</feature>
<dbReference type="Proteomes" id="UP000596742">
    <property type="component" value="Unassembled WGS sequence"/>
</dbReference>
<keyword evidence="1" id="KW-0812">Transmembrane</keyword>
<evidence type="ECO:0000313" key="3">
    <source>
        <dbReference type="Proteomes" id="UP000596742"/>
    </source>
</evidence>
<reference evidence="2" key="1">
    <citation type="submission" date="2018-11" db="EMBL/GenBank/DDBJ databases">
        <authorList>
            <person name="Alioto T."/>
            <person name="Alioto T."/>
        </authorList>
    </citation>
    <scope>NUCLEOTIDE SEQUENCE</scope>
</reference>
<keyword evidence="3" id="KW-1185">Reference proteome</keyword>
<feature type="transmembrane region" description="Helical" evidence="1">
    <location>
        <begin position="73"/>
        <end position="96"/>
    </location>
</feature>
<comment type="caution">
    <text evidence="2">The sequence shown here is derived from an EMBL/GenBank/DDBJ whole genome shotgun (WGS) entry which is preliminary data.</text>
</comment>
<feature type="transmembrane region" description="Helical" evidence="1">
    <location>
        <begin position="147"/>
        <end position="170"/>
    </location>
</feature>
<feature type="transmembrane region" description="Helical" evidence="1">
    <location>
        <begin position="12"/>
        <end position="34"/>
    </location>
</feature>
<organism evidence="2 3">
    <name type="scientific">Mytilus galloprovincialis</name>
    <name type="common">Mediterranean mussel</name>
    <dbReference type="NCBI Taxonomy" id="29158"/>
    <lineage>
        <taxon>Eukaryota</taxon>
        <taxon>Metazoa</taxon>
        <taxon>Spiralia</taxon>
        <taxon>Lophotrochozoa</taxon>
        <taxon>Mollusca</taxon>
        <taxon>Bivalvia</taxon>
        <taxon>Autobranchia</taxon>
        <taxon>Pteriomorphia</taxon>
        <taxon>Mytilida</taxon>
        <taxon>Mytiloidea</taxon>
        <taxon>Mytilidae</taxon>
        <taxon>Mytilinae</taxon>
        <taxon>Mytilus</taxon>
    </lineage>
</organism>